<dbReference type="SUPFAM" id="SSF50630">
    <property type="entry name" value="Acid proteases"/>
    <property type="match status" value="1"/>
</dbReference>
<feature type="domain" description="Retrotransposon gag" evidence="2">
    <location>
        <begin position="149"/>
        <end position="243"/>
    </location>
</feature>
<name>A0AAV6WWX3_9LAMI</name>
<dbReference type="CDD" id="cd00303">
    <property type="entry name" value="retropepsin_like"/>
    <property type="match status" value="1"/>
</dbReference>
<feature type="compositionally biased region" description="Basic and acidic residues" evidence="1">
    <location>
        <begin position="280"/>
        <end position="292"/>
    </location>
</feature>
<organism evidence="3 4">
    <name type="scientific">Buddleja alternifolia</name>
    <dbReference type="NCBI Taxonomy" id="168488"/>
    <lineage>
        <taxon>Eukaryota</taxon>
        <taxon>Viridiplantae</taxon>
        <taxon>Streptophyta</taxon>
        <taxon>Embryophyta</taxon>
        <taxon>Tracheophyta</taxon>
        <taxon>Spermatophyta</taxon>
        <taxon>Magnoliopsida</taxon>
        <taxon>eudicotyledons</taxon>
        <taxon>Gunneridae</taxon>
        <taxon>Pentapetalae</taxon>
        <taxon>asterids</taxon>
        <taxon>lamiids</taxon>
        <taxon>Lamiales</taxon>
        <taxon>Scrophulariaceae</taxon>
        <taxon>Buddlejeae</taxon>
        <taxon>Buddleja</taxon>
    </lineage>
</organism>
<dbReference type="GO" id="GO:0006508">
    <property type="term" value="P:proteolysis"/>
    <property type="evidence" value="ECO:0007669"/>
    <property type="project" value="InterPro"/>
</dbReference>
<keyword evidence="4" id="KW-1185">Reference proteome</keyword>
<dbReference type="PANTHER" id="PTHR15503">
    <property type="entry name" value="LDOC1 RELATED"/>
    <property type="match status" value="1"/>
</dbReference>
<accession>A0AAV6WWX3</accession>
<dbReference type="InterPro" id="IPR032567">
    <property type="entry name" value="RTL1-rel"/>
</dbReference>
<dbReference type="Pfam" id="PF03732">
    <property type="entry name" value="Retrotrans_gag"/>
    <property type="match status" value="1"/>
</dbReference>
<dbReference type="AlphaFoldDB" id="A0AAV6WWX3"/>
<sequence>MTDQSSTALRDRILELETRIRRIEGFLGTPLEPSVVPLFETLQTVGKLQTSVDEIPSFIEGRIISVAEDLSILQDAIVLKLDAVNIEMGIVKKAVGGSYSSGGPSSKFEVLDPKPFEGKRSSKELENFLWDMEAYFQAARVPDSKKVSITSMYLMSDTKLWWRSRLSDVNANREKIETWKALKQELKDQFLQCNTSWLARESLRNLKHTSTVREYVKEFCSLMLDVKDMSEEDKLFNFLSGLQNWAQAKLRHQGVKDLQSATMAVDRLVDFKVVGAPNSEQEKKDSRKDRNQAKRKFKKKKLKSRLNALMAESNENEDGDEAQVNDNEMLALVDTGATHNFIADRVVQKLGLDLDEYYGQVKAINTELGPVKGVARTILKIGD</sequence>
<dbReference type="PROSITE" id="PS00141">
    <property type="entry name" value="ASP_PROTEASE"/>
    <property type="match status" value="1"/>
</dbReference>
<evidence type="ECO:0000313" key="4">
    <source>
        <dbReference type="Proteomes" id="UP000826271"/>
    </source>
</evidence>
<dbReference type="EMBL" id="WHWC01000013">
    <property type="protein sequence ID" value="KAG8371445.1"/>
    <property type="molecule type" value="Genomic_DNA"/>
</dbReference>
<dbReference type="PANTHER" id="PTHR15503:SF45">
    <property type="entry name" value="RNA-DIRECTED DNA POLYMERASE HOMOLOG"/>
    <property type="match status" value="1"/>
</dbReference>
<dbReference type="Proteomes" id="UP000826271">
    <property type="component" value="Unassembled WGS sequence"/>
</dbReference>
<protein>
    <recommendedName>
        <fullName evidence="2">Retrotransposon gag domain-containing protein</fullName>
    </recommendedName>
</protein>
<gene>
    <name evidence="3" type="ORF">BUALT_Bualt13G0088300</name>
</gene>
<dbReference type="InterPro" id="IPR001969">
    <property type="entry name" value="Aspartic_peptidase_AS"/>
</dbReference>
<dbReference type="InterPro" id="IPR005162">
    <property type="entry name" value="Retrotrans_gag_dom"/>
</dbReference>
<comment type="caution">
    <text evidence="3">The sequence shown here is derived from an EMBL/GenBank/DDBJ whole genome shotgun (WGS) entry which is preliminary data.</text>
</comment>
<evidence type="ECO:0000313" key="3">
    <source>
        <dbReference type="EMBL" id="KAG8371445.1"/>
    </source>
</evidence>
<reference evidence="3" key="1">
    <citation type="submission" date="2019-10" db="EMBL/GenBank/DDBJ databases">
        <authorList>
            <person name="Zhang R."/>
            <person name="Pan Y."/>
            <person name="Wang J."/>
            <person name="Ma R."/>
            <person name="Yu S."/>
        </authorList>
    </citation>
    <scope>NUCLEOTIDE SEQUENCE</scope>
    <source>
        <strain evidence="3">LA-IB0</strain>
        <tissue evidence="3">Leaf</tissue>
    </source>
</reference>
<dbReference type="Gene3D" id="2.40.70.10">
    <property type="entry name" value="Acid Proteases"/>
    <property type="match status" value="1"/>
</dbReference>
<feature type="region of interest" description="Disordered" evidence="1">
    <location>
        <begin position="278"/>
        <end position="297"/>
    </location>
</feature>
<evidence type="ECO:0000256" key="1">
    <source>
        <dbReference type="SAM" id="MobiDB-lite"/>
    </source>
</evidence>
<proteinExistence type="predicted"/>
<evidence type="ECO:0000259" key="2">
    <source>
        <dbReference type="Pfam" id="PF03732"/>
    </source>
</evidence>
<dbReference type="GO" id="GO:0004190">
    <property type="term" value="F:aspartic-type endopeptidase activity"/>
    <property type="evidence" value="ECO:0007669"/>
    <property type="project" value="InterPro"/>
</dbReference>
<dbReference type="Pfam" id="PF13650">
    <property type="entry name" value="Asp_protease_2"/>
    <property type="match status" value="1"/>
</dbReference>
<dbReference type="InterPro" id="IPR021109">
    <property type="entry name" value="Peptidase_aspartic_dom_sf"/>
</dbReference>